<evidence type="ECO:0000256" key="1">
    <source>
        <dbReference type="SAM" id="Phobius"/>
    </source>
</evidence>
<comment type="caution">
    <text evidence="2">The sequence shown here is derived from an EMBL/GenBank/DDBJ whole genome shotgun (WGS) entry which is preliminary data.</text>
</comment>
<evidence type="ECO:0000313" key="3">
    <source>
        <dbReference type="Proteomes" id="UP000778578"/>
    </source>
</evidence>
<protein>
    <submittedName>
        <fullName evidence="2">DUF6529 family protein</fullName>
    </submittedName>
</protein>
<keyword evidence="1" id="KW-0812">Transmembrane</keyword>
<dbReference type="Pfam" id="PF20139">
    <property type="entry name" value="DUF6529"/>
    <property type="match status" value="1"/>
</dbReference>
<evidence type="ECO:0000313" key="2">
    <source>
        <dbReference type="EMBL" id="MBY8882571.1"/>
    </source>
</evidence>
<gene>
    <name evidence="2" type="ORF">K7862_33760</name>
</gene>
<dbReference type="InterPro" id="IPR045382">
    <property type="entry name" value="DUF6529"/>
</dbReference>
<dbReference type="EMBL" id="JAINZZ010000077">
    <property type="protein sequence ID" value="MBY8882571.1"/>
    <property type="molecule type" value="Genomic_DNA"/>
</dbReference>
<dbReference type="Proteomes" id="UP000778578">
    <property type="component" value="Unassembled WGS sequence"/>
</dbReference>
<feature type="transmembrane region" description="Helical" evidence="1">
    <location>
        <begin position="42"/>
        <end position="61"/>
    </location>
</feature>
<feature type="transmembrane region" description="Helical" evidence="1">
    <location>
        <begin position="110"/>
        <end position="132"/>
    </location>
</feature>
<keyword evidence="3" id="KW-1185">Reference proteome</keyword>
<feature type="transmembrane region" description="Helical" evidence="1">
    <location>
        <begin position="144"/>
        <end position="165"/>
    </location>
</feature>
<feature type="transmembrane region" description="Helical" evidence="1">
    <location>
        <begin position="82"/>
        <end position="104"/>
    </location>
</feature>
<name>A0ABS7QIE8_9ACTN</name>
<keyword evidence="1" id="KW-1133">Transmembrane helix</keyword>
<sequence>MLAVLLPFAAAVGVYEWASHVTPDYNAGLFGVNGVDTFELKARLATALLGLAVIQLLLALWMYGRVPGGRPAPKPVRTTHRVIGLLAFLLSLPIAIHCITAYGFETTNARVTIHSSCGCLLYGAFVAKVVVVRSRRLPGWALPLAGSVLICAIGVMWYSAALWVFNGDTLPPV</sequence>
<keyword evidence="1" id="KW-0472">Membrane</keyword>
<reference evidence="2 3" key="1">
    <citation type="submission" date="2021-08" db="EMBL/GenBank/DDBJ databases">
        <title>WGS of actinomycetes from Thailand.</title>
        <authorList>
            <person name="Thawai C."/>
        </authorList>
    </citation>
    <scope>NUCLEOTIDE SEQUENCE [LARGE SCALE GENOMIC DNA]</scope>
    <source>
        <strain evidence="2 3">PLK6-54</strain>
    </source>
</reference>
<accession>A0ABS7QIE8</accession>
<proteinExistence type="predicted"/>
<organism evidence="2 3">
    <name type="scientific">Actinacidiphila acidipaludis</name>
    <dbReference type="NCBI Taxonomy" id="2873382"/>
    <lineage>
        <taxon>Bacteria</taxon>
        <taxon>Bacillati</taxon>
        <taxon>Actinomycetota</taxon>
        <taxon>Actinomycetes</taxon>
        <taxon>Kitasatosporales</taxon>
        <taxon>Streptomycetaceae</taxon>
        <taxon>Actinacidiphila</taxon>
    </lineage>
</organism>